<protein>
    <submittedName>
        <fullName evidence="1">Uncharacterized protein</fullName>
    </submittedName>
</protein>
<evidence type="ECO:0000313" key="2">
    <source>
        <dbReference type="Proteomes" id="UP001165960"/>
    </source>
</evidence>
<gene>
    <name evidence="1" type="ORF">DSO57_1002532</name>
</gene>
<dbReference type="Proteomes" id="UP001165960">
    <property type="component" value="Unassembled WGS sequence"/>
</dbReference>
<comment type="caution">
    <text evidence="1">The sequence shown here is derived from an EMBL/GenBank/DDBJ whole genome shotgun (WGS) entry which is preliminary data.</text>
</comment>
<keyword evidence="2" id="KW-1185">Reference proteome</keyword>
<accession>A0ACC2T8N8</accession>
<evidence type="ECO:0000313" key="1">
    <source>
        <dbReference type="EMBL" id="KAJ9070902.1"/>
    </source>
</evidence>
<proteinExistence type="predicted"/>
<name>A0ACC2T8N8_9FUNG</name>
<organism evidence="1 2">
    <name type="scientific">Entomophthora muscae</name>
    <dbReference type="NCBI Taxonomy" id="34485"/>
    <lineage>
        <taxon>Eukaryota</taxon>
        <taxon>Fungi</taxon>
        <taxon>Fungi incertae sedis</taxon>
        <taxon>Zoopagomycota</taxon>
        <taxon>Entomophthoromycotina</taxon>
        <taxon>Entomophthoromycetes</taxon>
        <taxon>Entomophthorales</taxon>
        <taxon>Entomophthoraceae</taxon>
        <taxon>Entomophthora</taxon>
    </lineage>
</organism>
<dbReference type="EMBL" id="QTSX02003556">
    <property type="protein sequence ID" value="KAJ9070902.1"/>
    <property type="molecule type" value="Genomic_DNA"/>
</dbReference>
<reference evidence="1" key="1">
    <citation type="submission" date="2022-04" db="EMBL/GenBank/DDBJ databases">
        <title>Genome of the entomopathogenic fungus Entomophthora muscae.</title>
        <authorList>
            <person name="Elya C."/>
            <person name="Lovett B.R."/>
            <person name="Lee E."/>
            <person name="Macias A.M."/>
            <person name="Hajek A.E."/>
            <person name="De Bivort B.L."/>
            <person name="Kasson M.T."/>
            <person name="De Fine Licht H.H."/>
            <person name="Stajich J.E."/>
        </authorList>
    </citation>
    <scope>NUCLEOTIDE SEQUENCE</scope>
    <source>
        <strain evidence="1">Berkeley</strain>
    </source>
</reference>
<sequence length="150" mass="17326">MLHKDVLELFDHYQNIENEIKEIHLDSTLLYRDLKTLQSQLEEGQKSIQENTEVPEAQKAMNKVLSMRLDNHNYMILALEEEVDTLAKENKDIREELKETRASLYSIQDQIDCLLSHLPTPVPQCGVPVHQSPSVSCIVARDWLEGFVIL</sequence>